<sequence length="84" mass="9457">MRRVESTIKVQWQVLVGIEGCVQRRLRILTFLESVYALVMLVCVRSTSMIFFSGVICGCVLVRDVVLPCRLMVSKRLCSFAGSV</sequence>
<keyword evidence="1" id="KW-0812">Transmembrane</keyword>
<evidence type="ECO:0008006" key="4">
    <source>
        <dbReference type="Google" id="ProtNLM"/>
    </source>
</evidence>
<evidence type="ECO:0000256" key="1">
    <source>
        <dbReference type="SAM" id="Phobius"/>
    </source>
</evidence>
<protein>
    <recommendedName>
        <fullName evidence="4">Transmembrane protein</fullName>
    </recommendedName>
</protein>
<dbReference type="Proteomes" id="UP000712281">
    <property type="component" value="Unassembled WGS sequence"/>
</dbReference>
<reference evidence="2" key="1">
    <citation type="submission" date="2019-12" db="EMBL/GenBank/DDBJ databases">
        <title>Genome sequencing and annotation of Brassica cretica.</title>
        <authorList>
            <person name="Studholme D.J."/>
            <person name="Sarris P.F."/>
        </authorList>
    </citation>
    <scope>NUCLEOTIDE SEQUENCE</scope>
    <source>
        <strain evidence="2">PFS-001/15</strain>
        <tissue evidence="2">Leaf</tissue>
    </source>
</reference>
<dbReference type="EMBL" id="QGKW02002005">
    <property type="protein sequence ID" value="KAF2541096.1"/>
    <property type="molecule type" value="Genomic_DNA"/>
</dbReference>
<name>A0A8S9G993_BRACR</name>
<gene>
    <name evidence="2" type="ORF">F2Q68_00029225</name>
</gene>
<evidence type="ECO:0000313" key="3">
    <source>
        <dbReference type="Proteomes" id="UP000712281"/>
    </source>
</evidence>
<keyword evidence="1" id="KW-1133">Transmembrane helix</keyword>
<organism evidence="2 3">
    <name type="scientific">Brassica cretica</name>
    <name type="common">Mustard</name>
    <dbReference type="NCBI Taxonomy" id="69181"/>
    <lineage>
        <taxon>Eukaryota</taxon>
        <taxon>Viridiplantae</taxon>
        <taxon>Streptophyta</taxon>
        <taxon>Embryophyta</taxon>
        <taxon>Tracheophyta</taxon>
        <taxon>Spermatophyta</taxon>
        <taxon>Magnoliopsida</taxon>
        <taxon>eudicotyledons</taxon>
        <taxon>Gunneridae</taxon>
        <taxon>Pentapetalae</taxon>
        <taxon>rosids</taxon>
        <taxon>malvids</taxon>
        <taxon>Brassicales</taxon>
        <taxon>Brassicaceae</taxon>
        <taxon>Brassiceae</taxon>
        <taxon>Brassica</taxon>
    </lineage>
</organism>
<comment type="caution">
    <text evidence="2">The sequence shown here is derived from an EMBL/GenBank/DDBJ whole genome shotgun (WGS) entry which is preliminary data.</text>
</comment>
<dbReference type="AlphaFoldDB" id="A0A8S9G993"/>
<evidence type="ECO:0000313" key="2">
    <source>
        <dbReference type="EMBL" id="KAF2541096.1"/>
    </source>
</evidence>
<proteinExistence type="predicted"/>
<feature type="transmembrane region" description="Helical" evidence="1">
    <location>
        <begin position="35"/>
        <end position="62"/>
    </location>
</feature>
<keyword evidence="1" id="KW-0472">Membrane</keyword>
<accession>A0A8S9G993</accession>